<dbReference type="InterPro" id="IPR011015">
    <property type="entry name" value="LEM/LEM-like_dom_sf"/>
</dbReference>
<feature type="compositionally biased region" description="Acidic residues" evidence="1">
    <location>
        <begin position="101"/>
        <end position="111"/>
    </location>
</feature>
<dbReference type="SMART" id="SM00540">
    <property type="entry name" value="LEM"/>
    <property type="match status" value="2"/>
</dbReference>
<feature type="domain" description="LEM" evidence="2">
    <location>
        <begin position="1"/>
        <end position="42"/>
    </location>
</feature>
<dbReference type="EMBL" id="JAWJWE010000003">
    <property type="protein sequence ID" value="KAK6639916.1"/>
    <property type="molecule type" value="Genomic_DNA"/>
</dbReference>
<dbReference type="PROSITE" id="PS50954">
    <property type="entry name" value="LEM"/>
    <property type="match status" value="2"/>
</dbReference>
<evidence type="ECO:0000259" key="2">
    <source>
        <dbReference type="PROSITE" id="PS50954"/>
    </source>
</evidence>
<sequence length="111" mass="12786">MLQLNNEEIRNKLLKLNYKCGPVTDTTRDIHLKKLEELTRKCSEPVDVNLTDEELLSELVSRGQSVAPITATNRHIYLKRLEKLRSSDRKLTNLSTSFEGAPEDFEPMEID</sequence>
<evidence type="ECO:0000313" key="3">
    <source>
        <dbReference type="EMBL" id="KAK6639916.1"/>
    </source>
</evidence>
<feature type="domain" description="LEM" evidence="2">
    <location>
        <begin position="44"/>
        <end position="88"/>
    </location>
</feature>
<dbReference type="Gene3D" id="1.10.720.40">
    <property type="match status" value="2"/>
</dbReference>
<dbReference type="Pfam" id="PF03020">
    <property type="entry name" value="LEM"/>
    <property type="match status" value="2"/>
</dbReference>
<reference evidence="3 4" key="1">
    <citation type="submission" date="2023-10" db="EMBL/GenBank/DDBJ databases">
        <title>Genomes of two closely related lineages of the louse Polyplax serrata with different host specificities.</title>
        <authorList>
            <person name="Martinu J."/>
            <person name="Tarabai H."/>
            <person name="Stefka J."/>
            <person name="Hypsa V."/>
        </authorList>
    </citation>
    <scope>NUCLEOTIDE SEQUENCE [LARGE SCALE GENOMIC DNA]</scope>
    <source>
        <strain evidence="3">HR10_N</strain>
    </source>
</reference>
<accession>A0AAN8SAB6</accession>
<feature type="region of interest" description="Disordered" evidence="1">
    <location>
        <begin position="92"/>
        <end position="111"/>
    </location>
</feature>
<dbReference type="Proteomes" id="UP001372834">
    <property type="component" value="Unassembled WGS sequence"/>
</dbReference>
<dbReference type="InterPro" id="IPR052277">
    <property type="entry name" value="INM_ESCRT-Associated"/>
</dbReference>
<dbReference type="GO" id="GO:0031490">
    <property type="term" value="F:chromatin DNA binding"/>
    <property type="evidence" value="ECO:0007669"/>
    <property type="project" value="TreeGrafter"/>
</dbReference>
<dbReference type="PANTHER" id="PTHR13428:SF12">
    <property type="entry name" value="INNER NUCLEAR MEMBRANE PROTEIN MAN1"/>
    <property type="match status" value="1"/>
</dbReference>
<protein>
    <recommendedName>
        <fullName evidence="2">LEM domain-containing protein</fullName>
    </recommendedName>
</protein>
<dbReference type="PANTHER" id="PTHR13428">
    <property type="entry name" value="INNER NUCLEAR MEMBRANE PROTEIN MAN1 LEM DOMAIN CONTAINING PROTEIN"/>
    <property type="match status" value="1"/>
</dbReference>
<dbReference type="GO" id="GO:0030514">
    <property type="term" value="P:negative regulation of BMP signaling pathway"/>
    <property type="evidence" value="ECO:0007669"/>
    <property type="project" value="TreeGrafter"/>
</dbReference>
<evidence type="ECO:0000313" key="4">
    <source>
        <dbReference type="Proteomes" id="UP001372834"/>
    </source>
</evidence>
<comment type="caution">
    <text evidence="3">The sequence shown here is derived from an EMBL/GenBank/DDBJ whole genome shotgun (WGS) entry which is preliminary data.</text>
</comment>
<name>A0AAN8SAB6_POLSC</name>
<gene>
    <name evidence="3" type="ORF">RUM43_008192</name>
</gene>
<dbReference type="InterPro" id="IPR003887">
    <property type="entry name" value="LEM_dom"/>
</dbReference>
<dbReference type="AlphaFoldDB" id="A0AAN8SAB6"/>
<proteinExistence type="predicted"/>
<evidence type="ECO:0000256" key="1">
    <source>
        <dbReference type="SAM" id="MobiDB-lite"/>
    </source>
</evidence>
<dbReference type="SUPFAM" id="SSF63451">
    <property type="entry name" value="LEM domain"/>
    <property type="match status" value="2"/>
</dbReference>
<dbReference type="FunFam" id="1.10.720.40:FF:000001">
    <property type="entry name" value="LEM domain containing 2, isoform CRA_a"/>
    <property type="match status" value="2"/>
</dbReference>
<dbReference type="CDD" id="cd12934">
    <property type="entry name" value="LEM"/>
    <property type="match status" value="2"/>
</dbReference>
<dbReference type="GO" id="GO:0006998">
    <property type="term" value="P:nuclear envelope organization"/>
    <property type="evidence" value="ECO:0007669"/>
    <property type="project" value="TreeGrafter"/>
</dbReference>
<organism evidence="3 4">
    <name type="scientific">Polyplax serrata</name>
    <name type="common">Common mouse louse</name>
    <dbReference type="NCBI Taxonomy" id="468196"/>
    <lineage>
        <taxon>Eukaryota</taxon>
        <taxon>Metazoa</taxon>
        <taxon>Ecdysozoa</taxon>
        <taxon>Arthropoda</taxon>
        <taxon>Hexapoda</taxon>
        <taxon>Insecta</taxon>
        <taxon>Pterygota</taxon>
        <taxon>Neoptera</taxon>
        <taxon>Paraneoptera</taxon>
        <taxon>Psocodea</taxon>
        <taxon>Troctomorpha</taxon>
        <taxon>Phthiraptera</taxon>
        <taxon>Anoplura</taxon>
        <taxon>Polyplacidae</taxon>
        <taxon>Polyplax</taxon>
    </lineage>
</organism>